<evidence type="ECO:0000256" key="3">
    <source>
        <dbReference type="ARBA" id="ARBA00022525"/>
    </source>
</evidence>
<evidence type="ECO:0000256" key="6">
    <source>
        <dbReference type="ARBA" id="ARBA00022827"/>
    </source>
</evidence>
<reference evidence="14 15" key="1">
    <citation type="submission" date="2024-01" db="EMBL/GenBank/DDBJ databases">
        <authorList>
            <person name="Waweru B."/>
        </authorList>
    </citation>
    <scope>NUCLEOTIDE SEQUENCE [LARGE SCALE GENOMIC DNA]</scope>
</reference>
<keyword evidence="4 11" id="KW-0285">Flavoprotein</keyword>
<dbReference type="GO" id="GO:0006457">
    <property type="term" value="P:protein folding"/>
    <property type="evidence" value="ECO:0007669"/>
    <property type="project" value="TreeGrafter"/>
</dbReference>
<keyword evidence="9" id="KW-0325">Glycoprotein</keyword>
<dbReference type="Pfam" id="PF04777">
    <property type="entry name" value="Evr1_Alr"/>
    <property type="match status" value="1"/>
</dbReference>
<keyword evidence="8" id="KW-1015">Disulfide bond</keyword>
<keyword evidence="5" id="KW-0732">Signal</keyword>
<dbReference type="Gene3D" id="3.40.30.10">
    <property type="entry name" value="Glutaredoxin"/>
    <property type="match status" value="1"/>
</dbReference>
<comment type="catalytic activity">
    <reaction evidence="11">
        <text>2 R'C(R)SH + O2 = R'C(R)S-S(R)CR' + H2O2</text>
        <dbReference type="Rhea" id="RHEA:17357"/>
        <dbReference type="ChEBI" id="CHEBI:15379"/>
        <dbReference type="ChEBI" id="CHEBI:16240"/>
        <dbReference type="ChEBI" id="CHEBI:16520"/>
        <dbReference type="ChEBI" id="CHEBI:17412"/>
        <dbReference type="EC" id="1.8.3.2"/>
    </reaction>
</comment>
<dbReference type="SUPFAM" id="SSF52833">
    <property type="entry name" value="Thioredoxin-like"/>
    <property type="match status" value="1"/>
</dbReference>
<dbReference type="AlphaFoldDB" id="A0AAV1R103"/>
<dbReference type="PROSITE" id="PS51352">
    <property type="entry name" value="THIOREDOXIN_2"/>
    <property type="match status" value="1"/>
</dbReference>
<evidence type="ECO:0000259" key="13">
    <source>
        <dbReference type="PROSITE" id="PS51352"/>
    </source>
</evidence>
<keyword evidence="11" id="KW-0812">Transmembrane</keyword>
<name>A0AAV1R103_9ROSI</name>
<dbReference type="InterPro" id="IPR039798">
    <property type="entry name" value="Sulfhydryl_oxidase"/>
</dbReference>
<evidence type="ECO:0000256" key="8">
    <source>
        <dbReference type="ARBA" id="ARBA00023157"/>
    </source>
</evidence>
<dbReference type="Gene3D" id="1.20.120.310">
    <property type="entry name" value="ERV/ALR sulfhydryl oxidase domain"/>
    <property type="match status" value="1"/>
</dbReference>
<comment type="caution">
    <text evidence="14">The sequence shown here is derived from an EMBL/GenBank/DDBJ whole genome shotgun (WGS) entry which is preliminary data.</text>
</comment>
<evidence type="ECO:0000256" key="5">
    <source>
        <dbReference type="ARBA" id="ARBA00022729"/>
    </source>
</evidence>
<dbReference type="GO" id="GO:0003756">
    <property type="term" value="F:protein disulfide isomerase activity"/>
    <property type="evidence" value="ECO:0007669"/>
    <property type="project" value="TreeGrafter"/>
</dbReference>
<dbReference type="PANTHER" id="PTHR22897">
    <property type="entry name" value="QUIESCIN Q6-RELATED SULFHYDRYL OXIDASE"/>
    <property type="match status" value="1"/>
</dbReference>
<keyword evidence="11" id="KW-1133">Transmembrane helix</keyword>
<dbReference type="GO" id="GO:0000139">
    <property type="term" value="C:Golgi membrane"/>
    <property type="evidence" value="ECO:0007669"/>
    <property type="project" value="TreeGrafter"/>
</dbReference>
<dbReference type="InterPro" id="IPR017937">
    <property type="entry name" value="Thioredoxin_CS"/>
</dbReference>
<dbReference type="InterPro" id="IPR013766">
    <property type="entry name" value="Thioredoxin_domain"/>
</dbReference>
<proteinExistence type="predicted"/>
<evidence type="ECO:0000259" key="12">
    <source>
        <dbReference type="PROSITE" id="PS51324"/>
    </source>
</evidence>
<keyword evidence="10" id="KW-0676">Redox-active center</keyword>
<dbReference type="InterPro" id="IPR036774">
    <property type="entry name" value="ERV/ALR_sulphydryl_oxid_sf"/>
</dbReference>
<dbReference type="InterPro" id="IPR036249">
    <property type="entry name" value="Thioredoxin-like_sf"/>
</dbReference>
<evidence type="ECO:0000256" key="7">
    <source>
        <dbReference type="ARBA" id="ARBA00023002"/>
    </source>
</evidence>
<evidence type="ECO:0000256" key="1">
    <source>
        <dbReference type="ARBA" id="ARBA00001974"/>
    </source>
</evidence>
<feature type="transmembrane region" description="Helical" evidence="11">
    <location>
        <begin position="487"/>
        <end position="511"/>
    </location>
</feature>
<evidence type="ECO:0000256" key="4">
    <source>
        <dbReference type="ARBA" id="ARBA00022630"/>
    </source>
</evidence>
<feature type="domain" description="ERV/ALR sulfhydryl oxidase" evidence="12">
    <location>
        <begin position="314"/>
        <end position="416"/>
    </location>
</feature>
<keyword evidence="3" id="KW-0964">Secreted</keyword>
<gene>
    <name evidence="14" type="ORF">DCAF_LOCUS4393</name>
</gene>
<organism evidence="14 15">
    <name type="scientific">Dovyalis caffra</name>
    <dbReference type="NCBI Taxonomy" id="77055"/>
    <lineage>
        <taxon>Eukaryota</taxon>
        <taxon>Viridiplantae</taxon>
        <taxon>Streptophyta</taxon>
        <taxon>Embryophyta</taxon>
        <taxon>Tracheophyta</taxon>
        <taxon>Spermatophyta</taxon>
        <taxon>Magnoliopsida</taxon>
        <taxon>eudicotyledons</taxon>
        <taxon>Gunneridae</taxon>
        <taxon>Pentapetalae</taxon>
        <taxon>rosids</taxon>
        <taxon>fabids</taxon>
        <taxon>Malpighiales</taxon>
        <taxon>Salicaceae</taxon>
        <taxon>Flacourtieae</taxon>
        <taxon>Dovyalis</taxon>
    </lineage>
</organism>
<dbReference type="GO" id="GO:0005615">
    <property type="term" value="C:extracellular space"/>
    <property type="evidence" value="ECO:0007669"/>
    <property type="project" value="TreeGrafter"/>
</dbReference>
<evidence type="ECO:0000256" key="10">
    <source>
        <dbReference type="ARBA" id="ARBA00023284"/>
    </source>
</evidence>
<evidence type="ECO:0000313" key="14">
    <source>
        <dbReference type="EMBL" id="CAK7326690.1"/>
    </source>
</evidence>
<comment type="subcellular location">
    <subcellularLocation>
        <location evidence="2">Secreted</location>
    </subcellularLocation>
</comment>
<keyword evidence="11" id="KW-0472">Membrane</keyword>
<keyword evidence="15" id="KW-1185">Reference proteome</keyword>
<dbReference type="PANTHER" id="PTHR22897:SF8">
    <property type="entry name" value="SULFHYDRYL OXIDASE"/>
    <property type="match status" value="1"/>
</dbReference>
<protein>
    <recommendedName>
        <fullName evidence="11">Sulfhydryl oxidase</fullName>
        <ecNumber evidence="11">1.8.3.2</ecNumber>
    </recommendedName>
</protein>
<evidence type="ECO:0000313" key="15">
    <source>
        <dbReference type="Proteomes" id="UP001314170"/>
    </source>
</evidence>
<dbReference type="Proteomes" id="UP001314170">
    <property type="component" value="Unassembled WGS sequence"/>
</dbReference>
<evidence type="ECO:0000256" key="2">
    <source>
        <dbReference type="ARBA" id="ARBA00004613"/>
    </source>
</evidence>
<keyword evidence="7 11" id="KW-0560">Oxidoreductase</keyword>
<dbReference type="FunFam" id="1.20.120.310:FF:000004">
    <property type="entry name" value="Sulfhydryl oxidase"/>
    <property type="match status" value="1"/>
</dbReference>
<evidence type="ECO:0000256" key="11">
    <source>
        <dbReference type="RuleBase" id="RU371123"/>
    </source>
</evidence>
<sequence>MQMDPQTIYLRSGVISLGIAFDPPSCERRKKAEVDYAVDLNSTNFEAVLRDTPATHAIVEFFAHWCPACRNYKPHYEKVARLFNGPDAVHPGIVLMTRVDCAMKSQLIYIGSLVISPSLTCLAAQINNKLCDKFSVSHYPMLFWGLPSKFASGGWEPKEEKNEIRMIDDGRTAERLLNWINKQLGSSYGLDDRKFENEHLPSNISDPGQIARAVYDVEEATAIAFEIILEHKMIKPHTRASLIKFLQLFVAHHPSKRCRKGIAEVLVNFDDLCPLDIWSPDKHEVVSNGKDMLGNFQICGKEIPRGYWMFCRGSKNDTRGFSCGLWVLLHSLSVRIEDGESQFAFTAVCDFIHNFFICEECRQHFYQMCSSVTAPFNTSRDFALWLWSTHNKVNERLMKEEASLGTGDPKFPKVIWPPKQLCSSCYTSHNRRENGISQIDWDLNEVYKFLTGYYGKTLASLYKEKDRLGDEVTDGAIVDLVASTNALVVPVGAALAIALASCAFGALACYWRSQQKNRKRARSSKVEGEFSYLFSFPNISGQGEAGTKIVKRTKPYTVIKVPSRVLSGSE</sequence>
<dbReference type="InterPro" id="IPR017905">
    <property type="entry name" value="ERV/ALR_sulphydryl_oxidase"/>
</dbReference>
<keyword evidence="6 11" id="KW-0274">FAD</keyword>
<comment type="cofactor">
    <cofactor evidence="1 11">
        <name>FAD</name>
        <dbReference type="ChEBI" id="CHEBI:57692"/>
    </cofactor>
</comment>
<dbReference type="GO" id="GO:0016971">
    <property type="term" value="F:flavin-dependent sulfhydryl oxidase activity"/>
    <property type="evidence" value="ECO:0007669"/>
    <property type="project" value="InterPro"/>
</dbReference>
<dbReference type="FunFam" id="3.40.30.10:FF:000244">
    <property type="entry name" value="Sulfhydryl oxidase"/>
    <property type="match status" value="1"/>
</dbReference>
<dbReference type="SUPFAM" id="SSF69000">
    <property type="entry name" value="FAD-dependent thiol oxidase"/>
    <property type="match status" value="1"/>
</dbReference>
<dbReference type="PROSITE" id="PS51324">
    <property type="entry name" value="ERV_ALR"/>
    <property type="match status" value="1"/>
</dbReference>
<feature type="domain" description="Thioredoxin" evidence="13">
    <location>
        <begin position="29"/>
        <end position="185"/>
    </location>
</feature>
<dbReference type="PROSITE" id="PS00194">
    <property type="entry name" value="THIOREDOXIN_1"/>
    <property type="match status" value="1"/>
</dbReference>
<evidence type="ECO:0000256" key="9">
    <source>
        <dbReference type="ARBA" id="ARBA00023180"/>
    </source>
</evidence>
<dbReference type="Pfam" id="PF00085">
    <property type="entry name" value="Thioredoxin"/>
    <property type="match status" value="1"/>
</dbReference>
<accession>A0AAV1R103</accession>
<dbReference type="EMBL" id="CAWUPB010000851">
    <property type="protein sequence ID" value="CAK7326690.1"/>
    <property type="molecule type" value="Genomic_DNA"/>
</dbReference>
<dbReference type="EC" id="1.8.3.2" evidence="11"/>